<proteinExistence type="predicted"/>
<keyword evidence="4" id="KW-1185">Reference proteome</keyword>
<evidence type="ECO:0000256" key="1">
    <source>
        <dbReference type="SAM" id="MobiDB-lite"/>
    </source>
</evidence>
<reference evidence="3" key="1">
    <citation type="submission" date="2021-03" db="EMBL/GenBank/DDBJ databases">
        <authorList>
            <person name="Tagirdzhanova G."/>
        </authorList>
    </citation>
    <scope>NUCLEOTIDE SEQUENCE</scope>
</reference>
<keyword evidence="2" id="KW-0812">Transmembrane</keyword>
<feature type="non-terminal residue" evidence="3">
    <location>
        <position position="72"/>
    </location>
</feature>
<keyword evidence="2" id="KW-0472">Membrane</keyword>
<organism evidence="3 4">
    <name type="scientific">Heterodermia speciosa</name>
    <dbReference type="NCBI Taxonomy" id="116794"/>
    <lineage>
        <taxon>Eukaryota</taxon>
        <taxon>Fungi</taxon>
        <taxon>Dikarya</taxon>
        <taxon>Ascomycota</taxon>
        <taxon>Pezizomycotina</taxon>
        <taxon>Lecanoromycetes</taxon>
        <taxon>OSLEUM clade</taxon>
        <taxon>Lecanoromycetidae</taxon>
        <taxon>Caliciales</taxon>
        <taxon>Physciaceae</taxon>
        <taxon>Heterodermia</taxon>
    </lineage>
</organism>
<evidence type="ECO:0000313" key="4">
    <source>
        <dbReference type="Proteomes" id="UP000664521"/>
    </source>
</evidence>
<gene>
    <name evidence="3" type="ORF">HETSPECPRED_005449</name>
</gene>
<dbReference type="Proteomes" id="UP000664521">
    <property type="component" value="Unassembled WGS sequence"/>
</dbReference>
<keyword evidence="2" id="KW-1133">Transmembrane helix</keyword>
<feature type="compositionally biased region" description="Basic and acidic residues" evidence="1">
    <location>
        <begin position="1"/>
        <end position="10"/>
    </location>
</feature>
<dbReference type="EMBL" id="CAJPDS010000034">
    <property type="protein sequence ID" value="CAF9923886.1"/>
    <property type="molecule type" value="Genomic_DNA"/>
</dbReference>
<sequence>MSIHDEEKDIGCTQPLTSDYDRASQASDDSLNRDAKNPQWPQWILRMCLLLLYSVAMVLITKAILGSPKYPM</sequence>
<name>A0A8H3FMU6_9LECA</name>
<comment type="caution">
    <text evidence="3">The sequence shown here is derived from an EMBL/GenBank/DDBJ whole genome shotgun (WGS) entry which is preliminary data.</text>
</comment>
<dbReference type="AlphaFoldDB" id="A0A8H3FMU6"/>
<evidence type="ECO:0000256" key="2">
    <source>
        <dbReference type="SAM" id="Phobius"/>
    </source>
</evidence>
<evidence type="ECO:0000313" key="3">
    <source>
        <dbReference type="EMBL" id="CAF9923886.1"/>
    </source>
</evidence>
<feature type="transmembrane region" description="Helical" evidence="2">
    <location>
        <begin position="43"/>
        <end position="65"/>
    </location>
</feature>
<protein>
    <submittedName>
        <fullName evidence="3">Uncharacterized protein</fullName>
    </submittedName>
</protein>
<accession>A0A8H3FMU6</accession>
<feature type="region of interest" description="Disordered" evidence="1">
    <location>
        <begin position="1"/>
        <end position="36"/>
    </location>
</feature>